<dbReference type="SUPFAM" id="SSF53448">
    <property type="entry name" value="Nucleotide-diphospho-sugar transferases"/>
    <property type="match status" value="1"/>
</dbReference>
<dbReference type="GO" id="GO:0016757">
    <property type="term" value="F:glycosyltransferase activity"/>
    <property type="evidence" value="ECO:0007669"/>
    <property type="project" value="UniProtKB-KW"/>
</dbReference>
<evidence type="ECO:0000313" key="4">
    <source>
        <dbReference type="EMBL" id="BCB22638.1"/>
    </source>
</evidence>
<evidence type="ECO:0000256" key="2">
    <source>
        <dbReference type="ARBA" id="ARBA00022679"/>
    </source>
</evidence>
<dbReference type="InterPro" id="IPR029044">
    <property type="entry name" value="Nucleotide-diphossugar_trans"/>
</dbReference>
<sequence>MKFSVIIPSYNAATTICSTIESIIKAFESECEIIVIDDFSTDNTEHLICNLIKSDQKYKIISYHKNTNNLGVSASRNIGIKKSMGEFVMFVDADDQVSPQIKPKIKEIIDKYENVDVVRFNHTKSNGSVAFMKIITSLDEIPLDLLKSFYFHSSCTQVVRRNLYKNIGYDETLIFGEDMLLSFSLLKSSRKTVLLSEKLYEYKHYDNSVSNRIDISHIQQCLQSISRVYDNVLDLFCDNVKFQKILDRKRNKEMSLQLLKIFRTSKDVYDLEINKYRDKYRNSSLLTKDFYSLHAFTIEKELRLFEMILNNIYINIKGKSE</sequence>
<dbReference type="PANTHER" id="PTHR22916">
    <property type="entry name" value="GLYCOSYLTRANSFERASE"/>
    <property type="match status" value="1"/>
</dbReference>
<name>A0A6S6I0V3_ERYRH</name>
<keyword evidence="2 4" id="KW-0808">Transferase</keyword>
<dbReference type="AlphaFoldDB" id="A0A6S6I0V3"/>
<feature type="domain" description="Glycosyltransferase 2-like" evidence="3">
    <location>
        <begin position="4"/>
        <end position="165"/>
    </location>
</feature>
<dbReference type="Gene3D" id="3.90.550.10">
    <property type="entry name" value="Spore Coat Polysaccharide Biosynthesis Protein SpsA, Chain A"/>
    <property type="match status" value="1"/>
</dbReference>
<accession>A0A6S6I0V3</accession>
<dbReference type="CDD" id="cd00761">
    <property type="entry name" value="Glyco_tranf_GTA_type"/>
    <property type="match status" value="1"/>
</dbReference>
<evidence type="ECO:0000256" key="1">
    <source>
        <dbReference type="ARBA" id="ARBA00022676"/>
    </source>
</evidence>
<organism evidence="4">
    <name type="scientific">Erysipelothrix rhusiopathiae</name>
    <dbReference type="NCBI Taxonomy" id="1648"/>
    <lineage>
        <taxon>Bacteria</taxon>
        <taxon>Bacillati</taxon>
        <taxon>Bacillota</taxon>
        <taxon>Erysipelotrichia</taxon>
        <taxon>Erysipelotrichales</taxon>
        <taxon>Erysipelotrichaceae</taxon>
        <taxon>Erysipelothrix</taxon>
    </lineage>
</organism>
<reference evidence="4" key="1">
    <citation type="submission" date="2020-02" db="EMBL/GenBank/DDBJ databases">
        <title>Development of a multiplex PCR-based assay for rapid serotyping of Erysipelothrix species.</title>
        <authorList>
            <person name="Shimoji Y."/>
            <person name="Shiraiwa K."/>
            <person name="Tominaga H."/>
            <person name="Nishikawa S."/>
            <person name="Eguchi M."/>
            <person name="Hikono H."/>
            <person name="Ogawa Y."/>
        </authorList>
    </citation>
    <scope>NUCLEOTIDE SEQUENCE</scope>
    <source>
        <strain evidence="4">Goda</strain>
    </source>
</reference>
<protein>
    <submittedName>
        <fullName evidence="4">Glycosyltransferase family 2 protein</fullName>
    </submittedName>
</protein>
<keyword evidence="1" id="KW-0328">Glycosyltransferase</keyword>
<evidence type="ECO:0000259" key="3">
    <source>
        <dbReference type="Pfam" id="PF00535"/>
    </source>
</evidence>
<dbReference type="InterPro" id="IPR001173">
    <property type="entry name" value="Glyco_trans_2-like"/>
</dbReference>
<proteinExistence type="predicted"/>
<dbReference type="RefSeq" id="WP_418514995.1">
    <property type="nucleotide sequence ID" value="NZ_CP183044.1"/>
</dbReference>
<dbReference type="EMBL" id="LC528600">
    <property type="protein sequence ID" value="BCB22638.1"/>
    <property type="molecule type" value="Genomic_DNA"/>
</dbReference>
<dbReference type="Pfam" id="PF00535">
    <property type="entry name" value="Glycos_transf_2"/>
    <property type="match status" value="1"/>
</dbReference>
<dbReference type="PANTHER" id="PTHR22916:SF51">
    <property type="entry name" value="GLYCOSYLTRANSFERASE EPSH-RELATED"/>
    <property type="match status" value="1"/>
</dbReference>